<feature type="transmembrane region" description="Helical" evidence="1">
    <location>
        <begin position="20"/>
        <end position="38"/>
    </location>
</feature>
<proteinExistence type="predicted"/>
<sequence length="211" mass="22648">MLLDCLLGFLFMWAGYPITATLPGGVAAAVAVIAVGVFRPSTLKVKWGSLLFLLGMALLVFLVAVSMLNGQPWTQRIGKFALLLLLCSVLATGRINVRSLVIGGCLGAVVNVPLFYAGIAPNNYPPYLTGFYGDKNVAGLYYVVWGHSRAPGSERSLHEPRMGRRLLRASVRHGITHVHRCLPGEHLPGWRSAIGWASVIGSSTRPSASPL</sequence>
<name>A0ABX5ZA12_9MICO</name>
<accession>A0ABX5ZA12</accession>
<gene>
    <name evidence="2" type="ORF">FV141_09890</name>
</gene>
<dbReference type="Proteomes" id="UP000323565">
    <property type="component" value="Chromosome"/>
</dbReference>
<feature type="transmembrane region" description="Helical" evidence="1">
    <location>
        <begin position="50"/>
        <end position="70"/>
    </location>
</feature>
<protein>
    <submittedName>
        <fullName evidence="2">Uncharacterized protein</fullName>
    </submittedName>
</protein>
<evidence type="ECO:0000313" key="2">
    <source>
        <dbReference type="EMBL" id="QEH93806.1"/>
    </source>
</evidence>
<keyword evidence="1" id="KW-0812">Transmembrane</keyword>
<evidence type="ECO:0000313" key="3">
    <source>
        <dbReference type="Proteomes" id="UP000323565"/>
    </source>
</evidence>
<dbReference type="EMBL" id="CP043031">
    <property type="protein sequence ID" value="QEH93806.1"/>
    <property type="molecule type" value="Genomic_DNA"/>
</dbReference>
<evidence type="ECO:0000256" key="1">
    <source>
        <dbReference type="SAM" id="Phobius"/>
    </source>
</evidence>
<reference evidence="2 3" key="1">
    <citation type="submission" date="2019-08" db="EMBL/GenBank/DDBJ databases">
        <title>Dermacoccus abyssi strain HZAU 226, whole genome Nanopore sequencing project.</title>
        <authorList>
            <person name="Guo A."/>
            <person name="Zhang X."/>
            <person name="Ruan Y."/>
            <person name="Liu W."/>
            <person name="Chen Q."/>
            <person name="Gu L."/>
        </authorList>
    </citation>
    <scope>NUCLEOTIDE SEQUENCE [LARGE SCALE GENOMIC DNA]</scope>
    <source>
        <strain evidence="2 3">HZAU 226</strain>
    </source>
</reference>
<organism evidence="2 3">
    <name type="scientific">Dermacoccus abyssi</name>
    <dbReference type="NCBI Taxonomy" id="322596"/>
    <lineage>
        <taxon>Bacteria</taxon>
        <taxon>Bacillati</taxon>
        <taxon>Actinomycetota</taxon>
        <taxon>Actinomycetes</taxon>
        <taxon>Micrococcales</taxon>
        <taxon>Dermacoccaceae</taxon>
        <taxon>Dermacoccus</taxon>
    </lineage>
</organism>
<keyword evidence="1" id="KW-0472">Membrane</keyword>
<feature type="transmembrane region" description="Helical" evidence="1">
    <location>
        <begin position="76"/>
        <end position="93"/>
    </location>
</feature>
<keyword evidence="3" id="KW-1185">Reference proteome</keyword>
<keyword evidence="1" id="KW-1133">Transmembrane helix</keyword>
<feature type="transmembrane region" description="Helical" evidence="1">
    <location>
        <begin position="100"/>
        <end position="119"/>
    </location>
</feature>